<dbReference type="Pfam" id="PF17786">
    <property type="entry name" value="Mannosidase_ig"/>
    <property type="match status" value="1"/>
</dbReference>
<keyword evidence="19" id="KW-1185">Reference proteome</keyword>
<dbReference type="SUPFAM" id="SSF51445">
    <property type="entry name" value="(Trans)glycosidases"/>
    <property type="match status" value="1"/>
</dbReference>
<evidence type="ECO:0000256" key="9">
    <source>
        <dbReference type="ARBA" id="ARBA00023295"/>
    </source>
</evidence>
<gene>
    <name evidence="18" type="ORF">K0B96_00470</name>
</gene>
<reference evidence="18" key="1">
    <citation type="submission" date="2021-08" db="EMBL/GenBank/DDBJ databases">
        <title>Genome of a novel bacterium of the phylum Verrucomicrobia, Oleiharenicola sp. KSB-15.</title>
        <authorList>
            <person name="Chung J.-H."/>
            <person name="Ahn J.-H."/>
            <person name="Yoon Y."/>
            <person name="Kim D.-Y."/>
            <person name="An S.-H."/>
            <person name="Park I."/>
            <person name="Yeon J."/>
        </authorList>
    </citation>
    <scope>NUCLEOTIDE SEQUENCE</scope>
    <source>
        <strain evidence="18">KSB-15</strain>
    </source>
</reference>
<dbReference type="Gene3D" id="2.60.120.260">
    <property type="entry name" value="Galactose-binding domain-like"/>
    <property type="match status" value="1"/>
</dbReference>
<feature type="domain" description="Beta-mannosidase Ig-fold" evidence="15">
    <location>
        <begin position="788"/>
        <end position="850"/>
    </location>
</feature>
<dbReference type="InterPro" id="IPR006102">
    <property type="entry name" value="Ig-like_GH2"/>
</dbReference>
<evidence type="ECO:0000256" key="8">
    <source>
        <dbReference type="ARBA" id="ARBA00023180"/>
    </source>
</evidence>
<dbReference type="EMBL" id="CP080507">
    <property type="protein sequence ID" value="QYM79121.1"/>
    <property type="molecule type" value="Genomic_DNA"/>
</dbReference>
<evidence type="ECO:0000259" key="15">
    <source>
        <dbReference type="Pfam" id="PF17753"/>
    </source>
</evidence>
<keyword evidence="8" id="KW-0325">Glycoprotein</keyword>
<dbReference type="Gene3D" id="3.20.20.80">
    <property type="entry name" value="Glycosidases"/>
    <property type="match status" value="1"/>
</dbReference>
<dbReference type="GO" id="GO:0005576">
    <property type="term" value="C:extracellular region"/>
    <property type="evidence" value="ECO:0007669"/>
    <property type="project" value="UniProtKB-SubCell"/>
</dbReference>
<evidence type="ECO:0000259" key="14">
    <source>
        <dbReference type="Pfam" id="PF00703"/>
    </source>
</evidence>
<keyword evidence="7 18" id="KW-0378">Hydrolase</keyword>
<dbReference type="InterPro" id="IPR008979">
    <property type="entry name" value="Galactose-bd-like_sf"/>
</dbReference>
<evidence type="ECO:0000259" key="17">
    <source>
        <dbReference type="Pfam" id="PF22666"/>
    </source>
</evidence>
<evidence type="ECO:0000259" key="16">
    <source>
        <dbReference type="Pfam" id="PF17786"/>
    </source>
</evidence>
<organism evidence="18 19">
    <name type="scientific">Horticoccus luteus</name>
    <dbReference type="NCBI Taxonomy" id="2862869"/>
    <lineage>
        <taxon>Bacteria</taxon>
        <taxon>Pseudomonadati</taxon>
        <taxon>Verrucomicrobiota</taxon>
        <taxon>Opitutia</taxon>
        <taxon>Opitutales</taxon>
        <taxon>Opitutaceae</taxon>
        <taxon>Horticoccus</taxon>
    </lineage>
</organism>
<evidence type="ECO:0000256" key="11">
    <source>
        <dbReference type="ARBA" id="ARBA00041069"/>
    </source>
</evidence>
<evidence type="ECO:0000256" key="3">
    <source>
        <dbReference type="ARBA" id="ARBA00004740"/>
    </source>
</evidence>
<dbReference type="InterPro" id="IPR017853">
    <property type="entry name" value="GH"/>
</dbReference>
<comment type="subunit">
    <text evidence="4">Homodimer.</text>
</comment>
<comment type="similarity">
    <text evidence="10">Belongs to the glycosyl hydrolase 2 family. Beta-mannosidase B subfamily.</text>
</comment>
<comment type="subcellular location">
    <subcellularLocation>
        <location evidence="2">Secreted</location>
    </subcellularLocation>
</comment>
<feature type="region of interest" description="Disordered" evidence="13">
    <location>
        <begin position="197"/>
        <end position="220"/>
    </location>
</feature>
<evidence type="ECO:0000256" key="12">
    <source>
        <dbReference type="ARBA" id="ARBA00041614"/>
    </source>
</evidence>
<dbReference type="GO" id="GO:0005975">
    <property type="term" value="P:carbohydrate metabolic process"/>
    <property type="evidence" value="ECO:0007669"/>
    <property type="project" value="InterPro"/>
</dbReference>
<sequence>MTTLPLASAAWQFRDATQRSRWHSAAVPGCVHRDLQRAGLIPDPFFGTNELSLQWIEERDWEYRTTFTAPAPLLAETEIDLVCDGLDTLATVYLNGRRVATSDNMFVPLRVSVRAHLRRGRNELRIVFASAAAAVRATRPEHQPKEFNDAVGRGSVLRKQPSQFGWDWAPRLLTAGIWRDLRLEAWTTNRLESVRVAQHHAPTSDARPSAPRRRASAPAAATAVTLTLTPELARPDPKVTYHVTIALDGTTVAELRGPAETLTLALDAPQLWWPNGHGAQPLYTVHVAAFEADGRAFGQWSQRIGLRTLALDRSADQWGESFRFVVNGRPLFAKGANWVPAHILVAGLTRDDYARDTRAAAAANLNMLRVWGGGIYEDESFYDLCDELGLLVWQDFMFACVLYPGDAAFVASVRAEADAQIRRLRHRACLALWCGNNEIETLNWDALQASPDLRRNYHALFHDALPAAVAAHDGVTPYWPTSPYRGDGRSNDYTDTKLGEISGDTHFWAVWHAGRSVKEYEKWQFRFVSEFGMQAFASPEAQATFCPPGQNNVFGPVMENHQKHPAGNQIVLDYVSRLYRYPKNQDALCYLSELNEAFSMQVAVEHYRRQMPRCMGALYWQLNDCWPVTSASSIEFNGRWRALHYATRRYFAPALVSAHVPGEESTVIGNYRRSSVREVHLYTVYDAPAAARGTLRWDLFHVDGRILLAGKKRVALRYGESIRQHTLDLAALLARYGRDNVYLRIALDLDAVCVSEETIFLTVPRFVALPRARPRVSLRLVSPTEALLTVRSPVFQHRFAFEFPGLPHFASDNFFDLYPDEPKQVRVHFHRRVTRPALLRALQTRTLADSAA</sequence>
<feature type="domain" description="Glycoside hydrolase family 2 immunoglobulin-like beta-sandwich" evidence="14">
    <location>
        <begin position="250"/>
        <end position="307"/>
    </location>
</feature>
<evidence type="ECO:0000256" key="10">
    <source>
        <dbReference type="ARBA" id="ARBA00038429"/>
    </source>
</evidence>
<dbReference type="InterPro" id="IPR041447">
    <property type="entry name" value="Mannosidase_ig"/>
</dbReference>
<dbReference type="InterPro" id="IPR054593">
    <property type="entry name" value="Beta-mannosidase-like_N2"/>
</dbReference>
<name>A0A8F9XLE1_9BACT</name>
<dbReference type="PANTHER" id="PTHR43730:SF1">
    <property type="entry name" value="BETA-MANNOSIDASE"/>
    <property type="match status" value="1"/>
</dbReference>
<feature type="domain" description="Mannosidase Ig/CBM-like" evidence="16">
    <location>
        <begin position="678"/>
        <end position="764"/>
    </location>
</feature>
<dbReference type="EC" id="3.2.1.25" evidence="5"/>
<comment type="catalytic activity">
    <reaction evidence="1">
        <text>Hydrolysis of terminal, non-reducing beta-D-mannose residues in beta-D-mannosides.</text>
        <dbReference type="EC" id="3.2.1.25"/>
    </reaction>
</comment>
<evidence type="ECO:0000256" key="6">
    <source>
        <dbReference type="ARBA" id="ARBA00022525"/>
    </source>
</evidence>
<dbReference type="KEGG" id="ole:K0B96_00470"/>
<protein>
    <recommendedName>
        <fullName evidence="11">Beta-mannosidase B</fullName>
        <ecNumber evidence="5">3.2.1.25</ecNumber>
    </recommendedName>
    <alternativeName>
        <fullName evidence="12">Mannanase B</fullName>
    </alternativeName>
</protein>
<evidence type="ECO:0000256" key="7">
    <source>
        <dbReference type="ARBA" id="ARBA00022801"/>
    </source>
</evidence>
<dbReference type="InterPro" id="IPR036156">
    <property type="entry name" value="Beta-gal/glucu_dom_sf"/>
</dbReference>
<proteinExistence type="inferred from homology"/>
<keyword evidence="9" id="KW-0326">Glycosidase</keyword>
<dbReference type="SUPFAM" id="SSF49303">
    <property type="entry name" value="beta-Galactosidase/glucuronidase domain"/>
    <property type="match status" value="2"/>
</dbReference>
<dbReference type="FunFam" id="3.20.20.80:FF:000050">
    <property type="entry name" value="Beta-mannosidase B"/>
    <property type="match status" value="1"/>
</dbReference>
<evidence type="ECO:0000256" key="1">
    <source>
        <dbReference type="ARBA" id="ARBA00000829"/>
    </source>
</evidence>
<evidence type="ECO:0000313" key="19">
    <source>
        <dbReference type="Proteomes" id="UP000825051"/>
    </source>
</evidence>
<evidence type="ECO:0000256" key="4">
    <source>
        <dbReference type="ARBA" id="ARBA00011738"/>
    </source>
</evidence>
<dbReference type="Pfam" id="PF17753">
    <property type="entry name" value="Ig_mannosidase"/>
    <property type="match status" value="1"/>
</dbReference>
<evidence type="ECO:0000313" key="18">
    <source>
        <dbReference type="EMBL" id="QYM79121.1"/>
    </source>
</evidence>
<dbReference type="Proteomes" id="UP000825051">
    <property type="component" value="Chromosome"/>
</dbReference>
<dbReference type="PANTHER" id="PTHR43730">
    <property type="entry name" value="BETA-MANNOSIDASE"/>
    <property type="match status" value="1"/>
</dbReference>
<feature type="domain" description="Beta-mannosidase-like galactose-binding" evidence="17">
    <location>
        <begin position="11"/>
        <end position="179"/>
    </location>
</feature>
<dbReference type="RefSeq" id="WP_220162571.1">
    <property type="nucleotide sequence ID" value="NZ_CP080507.1"/>
</dbReference>
<keyword evidence="6" id="KW-0964">Secreted</keyword>
<dbReference type="GO" id="GO:0006516">
    <property type="term" value="P:glycoprotein catabolic process"/>
    <property type="evidence" value="ECO:0007669"/>
    <property type="project" value="TreeGrafter"/>
</dbReference>
<dbReference type="AlphaFoldDB" id="A0A8F9XLE1"/>
<accession>A0A8F9XLE1</accession>
<dbReference type="InterPro" id="IPR050887">
    <property type="entry name" value="Beta-mannosidase_GH2"/>
</dbReference>
<comment type="pathway">
    <text evidence="3">Glycan metabolism; N-glycan degradation.</text>
</comment>
<dbReference type="Pfam" id="PF00703">
    <property type="entry name" value="Glyco_hydro_2"/>
    <property type="match status" value="1"/>
</dbReference>
<dbReference type="Pfam" id="PF22666">
    <property type="entry name" value="Glyco_hydro_2_N2"/>
    <property type="match status" value="1"/>
</dbReference>
<dbReference type="InterPro" id="IPR013783">
    <property type="entry name" value="Ig-like_fold"/>
</dbReference>
<dbReference type="GO" id="GO:0004567">
    <property type="term" value="F:beta-mannosidase activity"/>
    <property type="evidence" value="ECO:0007669"/>
    <property type="project" value="UniProtKB-EC"/>
</dbReference>
<dbReference type="Gene3D" id="2.60.40.10">
    <property type="entry name" value="Immunoglobulins"/>
    <property type="match status" value="2"/>
</dbReference>
<evidence type="ECO:0000256" key="13">
    <source>
        <dbReference type="SAM" id="MobiDB-lite"/>
    </source>
</evidence>
<evidence type="ECO:0000256" key="2">
    <source>
        <dbReference type="ARBA" id="ARBA00004613"/>
    </source>
</evidence>
<dbReference type="SUPFAM" id="SSF49785">
    <property type="entry name" value="Galactose-binding domain-like"/>
    <property type="match status" value="1"/>
</dbReference>
<evidence type="ECO:0000256" key="5">
    <source>
        <dbReference type="ARBA" id="ARBA00012754"/>
    </source>
</evidence>
<dbReference type="InterPro" id="IPR041625">
    <property type="entry name" value="Beta-mannosidase_Ig"/>
</dbReference>